<feature type="compositionally biased region" description="Low complexity" evidence="1">
    <location>
        <begin position="85"/>
        <end position="97"/>
    </location>
</feature>
<keyword evidence="3" id="KW-1185">Reference proteome</keyword>
<dbReference type="AlphaFoldDB" id="A0AAD5M1J7"/>
<accession>A0AAD5M1J7</accession>
<dbReference type="SUPFAM" id="SSF57903">
    <property type="entry name" value="FYVE/PHD zinc finger"/>
    <property type="match status" value="1"/>
</dbReference>
<dbReference type="InterPro" id="IPR013083">
    <property type="entry name" value="Znf_RING/FYVE/PHD"/>
</dbReference>
<comment type="caution">
    <text evidence="2">The sequence shown here is derived from an EMBL/GenBank/DDBJ whole genome shotgun (WGS) entry which is preliminary data.</text>
</comment>
<gene>
    <name evidence="2" type="ORF">KIN20_003499</name>
</gene>
<proteinExistence type="predicted"/>
<feature type="region of interest" description="Disordered" evidence="1">
    <location>
        <begin position="59"/>
        <end position="162"/>
    </location>
</feature>
<reference evidence="2" key="1">
    <citation type="submission" date="2021-06" db="EMBL/GenBank/DDBJ databases">
        <title>Parelaphostrongylus tenuis whole genome reference sequence.</title>
        <authorList>
            <person name="Garwood T.J."/>
            <person name="Larsen P.A."/>
            <person name="Fountain-Jones N.M."/>
            <person name="Garbe J.R."/>
            <person name="Macchietto M.G."/>
            <person name="Kania S.A."/>
            <person name="Gerhold R.W."/>
            <person name="Richards J.E."/>
            <person name="Wolf T.M."/>
        </authorList>
    </citation>
    <scope>NUCLEOTIDE SEQUENCE</scope>
    <source>
        <strain evidence="2">MNPRO001-30</strain>
        <tissue evidence="2">Meninges</tissue>
    </source>
</reference>
<feature type="compositionally biased region" description="Basic and acidic residues" evidence="1">
    <location>
        <begin position="129"/>
        <end position="142"/>
    </location>
</feature>
<dbReference type="Proteomes" id="UP001196413">
    <property type="component" value="Unassembled WGS sequence"/>
</dbReference>
<sequence>MATECCHEQIAWIRRDALEVLTDSASVTNLDDFSTKGYSHRIHMVVHLRESSGAKDMKFMKAQQQSAPGGKVTGFVRNPQLPEKSASAQWSSISSSSLQDCAHEQETVASRETEKNHGNKKGERKKKEKKDLQNQTETKDPEQIGTAAVNQNRPRAKSNEVSRSFDDRCGDLWLNTACRASSRSRRSLDEVILERSMNSDKKKMKRISRKQSVRAYHVATTRCALNGDCKMPQNEIVNWIFCDDCHEWFHNICILGDEEAPGDEFFYCGCKAKKKAKRQ</sequence>
<dbReference type="Gene3D" id="3.30.40.10">
    <property type="entry name" value="Zinc/RING finger domain, C3HC4 (zinc finger)"/>
    <property type="match status" value="1"/>
</dbReference>
<evidence type="ECO:0000313" key="3">
    <source>
        <dbReference type="Proteomes" id="UP001196413"/>
    </source>
</evidence>
<dbReference type="InterPro" id="IPR011011">
    <property type="entry name" value="Znf_FYVE_PHD"/>
</dbReference>
<organism evidence="2 3">
    <name type="scientific">Parelaphostrongylus tenuis</name>
    <name type="common">Meningeal worm</name>
    <dbReference type="NCBI Taxonomy" id="148309"/>
    <lineage>
        <taxon>Eukaryota</taxon>
        <taxon>Metazoa</taxon>
        <taxon>Ecdysozoa</taxon>
        <taxon>Nematoda</taxon>
        <taxon>Chromadorea</taxon>
        <taxon>Rhabditida</taxon>
        <taxon>Rhabditina</taxon>
        <taxon>Rhabditomorpha</taxon>
        <taxon>Strongyloidea</taxon>
        <taxon>Metastrongylidae</taxon>
        <taxon>Parelaphostrongylus</taxon>
    </lineage>
</organism>
<evidence type="ECO:0000313" key="2">
    <source>
        <dbReference type="EMBL" id="KAJ1348243.1"/>
    </source>
</evidence>
<feature type="compositionally biased region" description="Basic and acidic residues" evidence="1">
    <location>
        <begin position="101"/>
        <end position="121"/>
    </location>
</feature>
<evidence type="ECO:0000256" key="1">
    <source>
        <dbReference type="SAM" id="MobiDB-lite"/>
    </source>
</evidence>
<protein>
    <recommendedName>
        <fullName evidence="4">PHD-type domain-containing protein</fullName>
    </recommendedName>
</protein>
<evidence type="ECO:0008006" key="4">
    <source>
        <dbReference type="Google" id="ProtNLM"/>
    </source>
</evidence>
<name>A0AAD5M1J7_PARTN</name>
<dbReference type="EMBL" id="JAHQIW010000455">
    <property type="protein sequence ID" value="KAJ1348243.1"/>
    <property type="molecule type" value="Genomic_DNA"/>
</dbReference>